<feature type="compositionally biased region" description="Polar residues" evidence="1">
    <location>
        <begin position="11"/>
        <end position="48"/>
    </location>
</feature>
<sequence>MVTQALLPTADLSNKSSKRSVSTNSNDAASQRSCNCTPAGQQQPSQRKYYQHQHSKMLTNACHFLVQSHANRNICQQRLQTNTTSSKEYVTPTSSYLSIALATDSTNHQLITVHKRLC</sequence>
<evidence type="ECO:0000256" key="1">
    <source>
        <dbReference type="SAM" id="MobiDB-lite"/>
    </source>
</evidence>
<dbReference type="AlphaFoldDB" id="A0A2Z7A5P0"/>
<protein>
    <submittedName>
        <fullName evidence="2">Uncharacterized protein</fullName>
    </submittedName>
</protein>
<dbReference type="EMBL" id="KV018529">
    <property type="protein sequence ID" value="KZV16854.1"/>
    <property type="molecule type" value="Genomic_DNA"/>
</dbReference>
<evidence type="ECO:0000313" key="2">
    <source>
        <dbReference type="EMBL" id="KZV16854.1"/>
    </source>
</evidence>
<feature type="region of interest" description="Disordered" evidence="1">
    <location>
        <begin position="1"/>
        <end position="52"/>
    </location>
</feature>
<dbReference type="Proteomes" id="UP000250235">
    <property type="component" value="Unassembled WGS sequence"/>
</dbReference>
<gene>
    <name evidence="2" type="ORF">F511_09785</name>
</gene>
<evidence type="ECO:0000313" key="3">
    <source>
        <dbReference type="Proteomes" id="UP000250235"/>
    </source>
</evidence>
<proteinExistence type="predicted"/>
<keyword evidence="3" id="KW-1185">Reference proteome</keyword>
<organism evidence="2 3">
    <name type="scientific">Dorcoceras hygrometricum</name>
    <dbReference type="NCBI Taxonomy" id="472368"/>
    <lineage>
        <taxon>Eukaryota</taxon>
        <taxon>Viridiplantae</taxon>
        <taxon>Streptophyta</taxon>
        <taxon>Embryophyta</taxon>
        <taxon>Tracheophyta</taxon>
        <taxon>Spermatophyta</taxon>
        <taxon>Magnoliopsida</taxon>
        <taxon>eudicotyledons</taxon>
        <taxon>Gunneridae</taxon>
        <taxon>Pentapetalae</taxon>
        <taxon>asterids</taxon>
        <taxon>lamiids</taxon>
        <taxon>Lamiales</taxon>
        <taxon>Gesneriaceae</taxon>
        <taxon>Didymocarpoideae</taxon>
        <taxon>Trichosporeae</taxon>
        <taxon>Loxocarpinae</taxon>
        <taxon>Dorcoceras</taxon>
    </lineage>
</organism>
<reference evidence="2 3" key="1">
    <citation type="journal article" date="2015" name="Proc. Natl. Acad. Sci. U.S.A.">
        <title>The resurrection genome of Boea hygrometrica: A blueprint for survival of dehydration.</title>
        <authorList>
            <person name="Xiao L."/>
            <person name="Yang G."/>
            <person name="Zhang L."/>
            <person name="Yang X."/>
            <person name="Zhao S."/>
            <person name="Ji Z."/>
            <person name="Zhou Q."/>
            <person name="Hu M."/>
            <person name="Wang Y."/>
            <person name="Chen M."/>
            <person name="Xu Y."/>
            <person name="Jin H."/>
            <person name="Xiao X."/>
            <person name="Hu G."/>
            <person name="Bao F."/>
            <person name="Hu Y."/>
            <person name="Wan P."/>
            <person name="Li L."/>
            <person name="Deng X."/>
            <person name="Kuang T."/>
            <person name="Xiang C."/>
            <person name="Zhu J.K."/>
            <person name="Oliver M.J."/>
            <person name="He Y."/>
        </authorList>
    </citation>
    <scope>NUCLEOTIDE SEQUENCE [LARGE SCALE GENOMIC DNA]</scope>
    <source>
        <strain evidence="3">cv. XS01</strain>
    </source>
</reference>
<accession>A0A2Z7A5P0</accession>
<name>A0A2Z7A5P0_9LAMI</name>